<accession>A0A1E3QS46</accession>
<gene>
    <name evidence="1" type="ORF">BABINDRAFT_26199</name>
</gene>
<evidence type="ECO:0000313" key="1">
    <source>
        <dbReference type="EMBL" id="ODQ79852.1"/>
    </source>
</evidence>
<evidence type="ECO:0000313" key="2">
    <source>
        <dbReference type="Proteomes" id="UP000094336"/>
    </source>
</evidence>
<dbReference type="InterPro" id="IPR018810">
    <property type="entry name" value="UPF0662"/>
</dbReference>
<name>A0A1E3QS46_9ASCO</name>
<dbReference type="EMBL" id="KV454431">
    <property type="protein sequence ID" value="ODQ79852.1"/>
    <property type="molecule type" value="Genomic_DNA"/>
</dbReference>
<dbReference type="GeneID" id="30149228"/>
<reference evidence="2" key="1">
    <citation type="submission" date="2016-05" db="EMBL/GenBank/DDBJ databases">
        <title>Comparative genomics of biotechnologically important yeasts.</title>
        <authorList>
            <consortium name="DOE Joint Genome Institute"/>
            <person name="Riley R."/>
            <person name="Haridas S."/>
            <person name="Wolfe K.H."/>
            <person name="Lopes M.R."/>
            <person name="Hittinger C.T."/>
            <person name="Goker M."/>
            <person name="Salamov A."/>
            <person name="Wisecaver J."/>
            <person name="Long T.M."/>
            <person name="Aerts A.L."/>
            <person name="Barry K."/>
            <person name="Choi C."/>
            <person name="Clum A."/>
            <person name="Coughlan A.Y."/>
            <person name="Deshpande S."/>
            <person name="Douglass A.P."/>
            <person name="Hanson S.J."/>
            <person name="Klenk H.-P."/>
            <person name="Labutti K."/>
            <person name="Lapidus A."/>
            <person name="Lindquist E."/>
            <person name="Lipzen A."/>
            <person name="Meier-Kolthoff J.P."/>
            <person name="Ohm R.A."/>
            <person name="Otillar R.P."/>
            <person name="Pangilinan J."/>
            <person name="Peng Y."/>
            <person name="Rokas A."/>
            <person name="Rosa C.A."/>
            <person name="Scheuner C."/>
            <person name="Sibirny A.A."/>
            <person name="Slot J.C."/>
            <person name="Stielow J.B."/>
            <person name="Sun H."/>
            <person name="Kurtzman C.P."/>
            <person name="Blackwell M."/>
            <person name="Grigoriev I.V."/>
            <person name="Jeffries T.W."/>
        </authorList>
    </citation>
    <scope>NUCLEOTIDE SEQUENCE [LARGE SCALE GENOMIC DNA]</scope>
    <source>
        <strain evidence="2">NRRL Y-12698</strain>
    </source>
</reference>
<dbReference type="PANTHER" id="PTHR28086:SF1">
    <property type="entry name" value="CU(2+) SUPPRESSING AND BLEOMYCIN SENSITIVE PROTEIN 1"/>
    <property type="match status" value="1"/>
</dbReference>
<proteinExistence type="predicted"/>
<dbReference type="AlphaFoldDB" id="A0A1E3QS46"/>
<dbReference type="GO" id="GO:0005737">
    <property type="term" value="C:cytoplasm"/>
    <property type="evidence" value="ECO:0007669"/>
    <property type="project" value="TreeGrafter"/>
</dbReference>
<protein>
    <submittedName>
        <fullName evidence="1">Uncharacterized protein</fullName>
    </submittedName>
</protein>
<dbReference type="GO" id="GO:0005634">
    <property type="term" value="C:nucleus"/>
    <property type="evidence" value="ECO:0007669"/>
    <property type="project" value="TreeGrafter"/>
</dbReference>
<dbReference type="STRING" id="984486.A0A1E3QS46"/>
<dbReference type="Proteomes" id="UP000094336">
    <property type="component" value="Unassembled WGS sequence"/>
</dbReference>
<feature type="non-terminal residue" evidence="1">
    <location>
        <position position="425"/>
    </location>
</feature>
<keyword evidence="2" id="KW-1185">Reference proteome</keyword>
<dbReference type="Pfam" id="PF10303">
    <property type="entry name" value="DUF2408"/>
    <property type="match status" value="2"/>
</dbReference>
<dbReference type="PANTHER" id="PTHR28086">
    <property type="entry name" value="UPF0662 PROTEIN YPL260W"/>
    <property type="match status" value="1"/>
</dbReference>
<dbReference type="OrthoDB" id="2011986at2759"/>
<sequence>MPQNHIPENEQGIYTQLSAIRTYLSQLKKDRSKFIEKNDIYAKYEEVLRILNELTALRGTTTQSVNRVDAIFDDVCQLLSLCFVTAGLVNTAPATYASLCTVHRLLEHLNESGIYTVHDLAPIKTRLDDIRQIVMGSQRDSEHLHEENALLHKKLRLCEAEFAAVERQTHKIPAGLKQTFGSLVELRQCLYSLASTEKPDKDRLAPLVQRLSEIEATRDDSGKFVSEDGGEASEAVMNGLLDDCHNLIDDMAIHNNTIDPQLQTDCARLVAIKTSLENLLVTRRWTLRETDLYYYQKQLQEIEEERAKKSKTIQGHAIILYLLRRCYAIIYILLESSEPVSEALQPLHNQLSTVRRCLLEVKRMGGISSTRELYPYQMKLASLDNLRVDGKFMVKGQIPEGQGTLIALLSECYEVCDEMKVELEE</sequence>
<organism evidence="1 2">
    <name type="scientific">Babjeviella inositovora NRRL Y-12698</name>
    <dbReference type="NCBI Taxonomy" id="984486"/>
    <lineage>
        <taxon>Eukaryota</taxon>
        <taxon>Fungi</taxon>
        <taxon>Dikarya</taxon>
        <taxon>Ascomycota</taxon>
        <taxon>Saccharomycotina</taxon>
        <taxon>Pichiomycetes</taxon>
        <taxon>Serinales incertae sedis</taxon>
        <taxon>Babjeviella</taxon>
    </lineage>
</organism>
<dbReference type="RefSeq" id="XP_018985180.1">
    <property type="nucleotide sequence ID" value="XM_019131375.1"/>
</dbReference>